<keyword evidence="3" id="KW-1185">Reference proteome</keyword>
<name>A0AAD1WBQ8_PELCU</name>
<feature type="compositionally biased region" description="Basic residues" evidence="1">
    <location>
        <begin position="69"/>
        <end position="78"/>
    </location>
</feature>
<dbReference type="AlphaFoldDB" id="A0AAD1WBQ8"/>
<organism evidence="2 3">
    <name type="scientific">Pelobates cultripes</name>
    <name type="common">Western spadefoot toad</name>
    <dbReference type="NCBI Taxonomy" id="61616"/>
    <lineage>
        <taxon>Eukaryota</taxon>
        <taxon>Metazoa</taxon>
        <taxon>Chordata</taxon>
        <taxon>Craniata</taxon>
        <taxon>Vertebrata</taxon>
        <taxon>Euteleostomi</taxon>
        <taxon>Amphibia</taxon>
        <taxon>Batrachia</taxon>
        <taxon>Anura</taxon>
        <taxon>Pelobatoidea</taxon>
        <taxon>Pelobatidae</taxon>
        <taxon>Pelobates</taxon>
    </lineage>
</organism>
<reference evidence="2" key="1">
    <citation type="submission" date="2022-03" db="EMBL/GenBank/DDBJ databases">
        <authorList>
            <person name="Alioto T."/>
            <person name="Alioto T."/>
            <person name="Gomez Garrido J."/>
        </authorList>
    </citation>
    <scope>NUCLEOTIDE SEQUENCE</scope>
</reference>
<gene>
    <name evidence="2" type="ORF">PECUL_23A029926</name>
</gene>
<accession>A0AAD1WBQ8</accession>
<feature type="compositionally biased region" description="Basic and acidic residues" evidence="1">
    <location>
        <begin position="97"/>
        <end position="109"/>
    </location>
</feature>
<feature type="region of interest" description="Disordered" evidence="1">
    <location>
        <begin position="68"/>
        <end position="109"/>
    </location>
</feature>
<evidence type="ECO:0000313" key="2">
    <source>
        <dbReference type="EMBL" id="CAH2301592.1"/>
    </source>
</evidence>
<evidence type="ECO:0000313" key="3">
    <source>
        <dbReference type="Proteomes" id="UP001295444"/>
    </source>
</evidence>
<protein>
    <submittedName>
        <fullName evidence="2">Uncharacterized protein</fullName>
    </submittedName>
</protein>
<evidence type="ECO:0000256" key="1">
    <source>
        <dbReference type="SAM" id="MobiDB-lite"/>
    </source>
</evidence>
<sequence>MRCQVPSVVCGGAAEATDANGGTHKMADATCTLDYHREASTILHHLETVFDAFWRKLRRKQTLTEVIKSPHRLSRRPPCHSSSKAQHACGSGGLIDMPRRRQCADQPHH</sequence>
<dbReference type="Proteomes" id="UP001295444">
    <property type="component" value="Chromosome 06"/>
</dbReference>
<proteinExistence type="predicted"/>
<dbReference type="EMBL" id="OW240917">
    <property type="protein sequence ID" value="CAH2301592.1"/>
    <property type="molecule type" value="Genomic_DNA"/>
</dbReference>